<dbReference type="AlphaFoldDB" id="A0A0F7LLF2"/>
<evidence type="ECO:0000313" key="4">
    <source>
        <dbReference type="Proteomes" id="UP000034866"/>
    </source>
</evidence>
<dbReference type="InterPro" id="IPR000873">
    <property type="entry name" value="AMP-dep_synth/lig_dom"/>
</dbReference>
<dbReference type="SUPFAM" id="SSF56801">
    <property type="entry name" value="Acetyl-CoA synthetase-like"/>
    <property type="match status" value="1"/>
</dbReference>
<dbReference type="STRING" id="230089.VY86_05430"/>
<dbReference type="EMBL" id="CP011104">
    <property type="protein sequence ID" value="AKH62853.1"/>
    <property type="molecule type" value="Genomic_DNA"/>
</dbReference>
<organism evidence="3 4">
    <name type="scientific">Photorhabdus thracensis</name>
    <dbReference type="NCBI Taxonomy" id="230089"/>
    <lineage>
        <taxon>Bacteria</taxon>
        <taxon>Pseudomonadati</taxon>
        <taxon>Pseudomonadota</taxon>
        <taxon>Gammaproteobacteria</taxon>
        <taxon>Enterobacterales</taxon>
        <taxon>Morganellaceae</taxon>
        <taxon>Photorhabdus</taxon>
    </lineage>
</organism>
<reference evidence="3 4" key="1">
    <citation type="journal article" date="2015" name="J. Biotechnol.">
        <title>Complete genome sequence of Photorhabdus temperata subsp. thracensis 39-8(T), an entomopathogenic bacterium for the improved commercial bioinsecticide.</title>
        <authorList>
            <person name="Kwak Y."/>
            <person name="Shin J.H."/>
        </authorList>
    </citation>
    <scope>NUCLEOTIDE SEQUENCE [LARGE SCALE GENOMIC DNA]</scope>
    <source>
        <strain evidence="3 4">DSM 15199</strain>
    </source>
</reference>
<proteinExistence type="predicted"/>
<dbReference type="Gene3D" id="3.40.50.980">
    <property type="match status" value="1"/>
</dbReference>
<feature type="domain" description="AMP-dependent synthetase/ligase" evidence="2">
    <location>
        <begin position="3"/>
        <end position="87"/>
    </location>
</feature>
<dbReference type="PATRIC" id="fig|230089.6.peg.1221"/>
<dbReference type="Pfam" id="PF00501">
    <property type="entry name" value="AMP-binding"/>
    <property type="match status" value="1"/>
</dbReference>
<protein>
    <recommendedName>
        <fullName evidence="2">AMP-dependent synthetase/ligase domain-containing protein</fullName>
    </recommendedName>
</protein>
<dbReference type="KEGG" id="ptt:VY86_05430"/>
<dbReference type="Proteomes" id="UP000034866">
    <property type="component" value="Chromosome"/>
</dbReference>
<feature type="region of interest" description="Disordered" evidence="1">
    <location>
        <begin position="102"/>
        <end position="127"/>
    </location>
</feature>
<evidence type="ECO:0000313" key="3">
    <source>
        <dbReference type="EMBL" id="AKH62853.1"/>
    </source>
</evidence>
<keyword evidence="4" id="KW-1185">Reference proteome</keyword>
<gene>
    <name evidence="3" type="ORF">VY86_05430</name>
</gene>
<evidence type="ECO:0000256" key="1">
    <source>
        <dbReference type="SAM" id="MobiDB-lite"/>
    </source>
</evidence>
<name>A0A0F7LLF2_9GAMM</name>
<evidence type="ECO:0000259" key="2">
    <source>
        <dbReference type="Pfam" id="PF00501"/>
    </source>
</evidence>
<feature type="compositionally biased region" description="Basic and acidic residues" evidence="1">
    <location>
        <begin position="113"/>
        <end position="127"/>
    </location>
</feature>
<sequence>MSQINIVNFVNTFVDVTEQDCIAQFSSISFDAFVFELWVALSYGASMCIVDSETLFHKNRFYETVTENKISIAFITTPLINNEILDNFISLTSFRRLYSSDMPSFPPKGTPADIRREGNLDGLEKPE</sequence>
<accession>A0A0F7LLF2</accession>
<reference evidence="4" key="2">
    <citation type="submission" date="2015-03" db="EMBL/GenBank/DDBJ databases">
        <title>Genome sequence of Azospirillum thiophilum strain DSM 21654T.</title>
        <authorList>
            <person name="Kwak Y."/>
            <person name="Shin J.-H."/>
        </authorList>
    </citation>
    <scope>NUCLEOTIDE SEQUENCE [LARGE SCALE GENOMIC DNA]</scope>
    <source>
        <strain evidence="4">DSM 15199</strain>
    </source>
</reference>